<dbReference type="InterPro" id="IPR000182">
    <property type="entry name" value="GNAT_dom"/>
</dbReference>
<evidence type="ECO:0000313" key="2">
    <source>
        <dbReference type="EMBL" id="MBB1154092.1"/>
    </source>
</evidence>
<dbReference type="Proteomes" id="UP000526734">
    <property type="component" value="Unassembled WGS sequence"/>
</dbReference>
<keyword evidence="3" id="KW-1185">Reference proteome</keyword>
<dbReference type="EMBL" id="JACGZW010000004">
    <property type="protein sequence ID" value="MBB1154092.1"/>
    <property type="molecule type" value="Genomic_DNA"/>
</dbReference>
<proteinExistence type="predicted"/>
<dbReference type="PROSITE" id="PS51186">
    <property type="entry name" value="GNAT"/>
    <property type="match status" value="1"/>
</dbReference>
<protein>
    <submittedName>
        <fullName evidence="2">GNAT family N-acetyltransferase</fullName>
    </submittedName>
</protein>
<accession>A0A7W3ZAP7</accession>
<dbReference type="GO" id="GO:0016747">
    <property type="term" value="F:acyltransferase activity, transferring groups other than amino-acyl groups"/>
    <property type="evidence" value="ECO:0007669"/>
    <property type="project" value="InterPro"/>
</dbReference>
<evidence type="ECO:0000259" key="1">
    <source>
        <dbReference type="PROSITE" id="PS51186"/>
    </source>
</evidence>
<feature type="domain" description="N-acetyltransferase" evidence="1">
    <location>
        <begin position="9"/>
        <end position="165"/>
    </location>
</feature>
<dbReference type="InterPro" id="IPR016181">
    <property type="entry name" value="Acyl_CoA_acyltransferase"/>
</dbReference>
<sequence length="166" mass="18531">MPELQTERLRLTPIGPHLADELYRLHLDSGIARWYGGWTRADAEARAAEIGRSWQRDGVGKWLAHHRESGELIGRGGLSYQDVDGVRRLEIGWAVREAHWGSGYATEIGLAGLARARELGAAVVVAFTEVHNVRSRAVMERLGFAYCHDFPHRGEPFALYAISLDT</sequence>
<name>A0A7W3ZAP7_9PSEU</name>
<dbReference type="PANTHER" id="PTHR43792:SF1">
    <property type="entry name" value="N-ACETYLTRANSFERASE DOMAIN-CONTAINING PROTEIN"/>
    <property type="match status" value="1"/>
</dbReference>
<comment type="caution">
    <text evidence="2">The sequence shown here is derived from an EMBL/GenBank/DDBJ whole genome shotgun (WGS) entry which is preliminary data.</text>
</comment>
<dbReference type="PANTHER" id="PTHR43792">
    <property type="entry name" value="GNAT FAMILY, PUTATIVE (AFU_ORTHOLOGUE AFUA_3G00765)-RELATED-RELATED"/>
    <property type="match status" value="1"/>
</dbReference>
<organism evidence="2 3">
    <name type="scientific">Amycolatopsis dendrobii</name>
    <dbReference type="NCBI Taxonomy" id="2760662"/>
    <lineage>
        <taxon>Bacteria</taxon>
        <taxon>Bacillati</taxon>
        <taxon>Actinomycetota</taxon>
        <taxon>Actinomycetes</taxon>
        <taxon>Pseudonocardiales</taxon>
        <taxon>Pseudonocardiaceae</taxon>
        <taxon>Amycolatopsis</taxon>
    </lineage>
</organism>
<dbReference type="InterPro" id="IPR051531">
    <property type="entry name" value="N-acetyltransferase"/>
</dbReference>
<dbReference type="Pfam" id="PF13302">
    <property type="entry name" value="Acetyltransf_3"/>
    <property type="match status" value="1"/>
</dbReference>
<keyword evidence="2" id="KW-0808">Transferase</keyword>
<gene>
    <name evidence="2" type="ORF">H4281_13195</name>
</gene>
<dbReference type="AlphaFoldDB" id="A0A7W3ZAP7"/>
<reference evidence="2 3" key="1">
    <citation type="submission" date="2020-08" db="EMBL/GenBank/DDBJ databases">
        <title>Amycolatopsis sp. nov. DR6-1 isolated from Dendrobium heterocarpum.</title>
        <authorList>
            <person name="Tedsree N."/>
            <person name="Kuncharoen N."/>
            <person name="Likhitwitayawuid K."/>
            <person name="Tanasupawat S."/>
        </authorList>
    </citation>
    <scope>NUCLEOTIDE SEQUENCE [LARGE SCALE GENOMIC DNA]</scope>
    <source>
        <strain evidence="2 3">DR6-1</strain>
    </source>
</reference>
<dbReference type="SUPFAM" id="SSF55729">
    <property type="entry name" value="Acyl-CoA N-acyltransferases (Nat)"/>
    <property type="match status" value="1"/>
</dbReference>
<dbReference type="Gene3D" id="3.40.630.30">
    <property type="match status" value="1"/>
</dbReference>
<evidence type="ECO:0000313" key="3">
    <source>
        <dbReference type="Proteomes" id="UP000526734"/>
    </source>
</evidence>